<evidence type="ECO:0000256" key="1">
    <source>
        <dbReference type="SAM" id="MobiDB-lite"/>
    </source>
</evidence>
<organism evidence="2 3">
    <name type="scientific">Venturia effusa</name>
    <dbReference type="NCBI Taxonomy" id="50376"/>
    <lineage>
        <taxon>Eukaryota</taxon>
        <taxon>Fungi</taxon>
        <taxon>Dikarya</taxon>
        <taxon>Ascomycota</taxon>
        <taxon>Pezizomycotina</taxon>
        <taxon>Dothideomycetes</taxon>
        <taxon>Pleosporomycetidae</taxon>
        <taxon>Venturiales</taxon>
        <taxon>Venturiaceae</taxon>
        <taxon>Venturia</taxon>
    </lineage>
</organism>
<accession>A0A517LBV6</accession>
<dbReference type="OrthoDB" id="5395727at2759"/>
<name>A0A517LBV6_9PEZI</name>
<protein>
    <submittedName>
        <fullName evidence="2">Uncharacterized protein</fullName>
    </submittedName>
</protein>
<dbReference type="Proteomes" id="UP000316270">
    <property type="component" value="Chromosome 9"/>
</dbReference>
<proteinExistence type="predicted"/>
<evidence type="ECO:0000313" key="2">
    <source>
        <dbReference type="EMBL" id="QDS73121.1"/>
    </source>
</evidence>
<feature type="region of interest" description="Disordered" evidence="1">
    <location>
        <begin position="1"/>
        <end position="104"/>
    </location>
</feature>
<gene>
    <name evidence="2" type="ORF">FKW77_001378</name>
</gene>
<evidence type="ECO:0000313" key="3">
    <source>
        <dbReference type="Proteomes" id="UP000316270"/>
    </source>
</evidence>
<feature type="compositionally biased region" description="Basic and acidic residues" evidence="1">
    <location>
        <begin position="94"/>
        <end position="104"/>
    </location>
</feature>
<keyword evidence="3" id="KW-1185">Reference proteome</keyword>
<reference evidence="2 3" key="1">
    <citation type="submission" date="2019-07" db="EMBL/GenBank/DDBJ databases">
        <title>Finished genome of Venturia effusa.</title>
        <authorList>
            <person name="Young C.A."/>
            <person name="Cox M.P."/>
            <person name="Ganley A.R.D."/>
            <person name="David W.J."/>
        </authorList>
    </citation>
    <scope>NUCLEOTIDE SEQUENCE [LARGE SCALE GENOMIC DNA]</scope>
    <source>
        <strain evidence="3">albino</strain>
    </source>
</reference>
<sequence>MAAIESTPSSTIDSAAIDSPTEDSFGVQREVDESFSKGVGEPLDTIATKDGSLSPPNSPQARERRMSEQWDASKVPPSQFQKRKGSIYATPSSRDSHHGGGDRDKAYFEKLKEKGWNIMKKKE</sequence>
<dbReference type="AlphaFoldDB" id="A0A517LBV6"/>
<feature type="compositionally biased region" description="Polar residues" evidence="1">
    <location>
        <begin position="1"/>
        <end position="13"/>
    </location>
</feature>
<dbReference type="EMBL" id="CP042193">
    <property type="protein sequence ID" value="QDS73121.1"/>
    <property type="molecule type" value="Genomic_DNA"/>
</dbReference>